<dbReference type="RefSeq" id="WP_173578684.1">
    <property type="nucleotide sequence ID" value="NZ_WOSW01000065.1"/>
</dbReference>
<reference evidence="1 2" key="1">
    <citation type="journal article" date="2020" name="Int. J. Syst. Evol. Microbiol.">
        <title>Novel acetic acid bacteria from cider fermentations: Acetobacter conturbans sp. nov. and Acetobacter fallax sp. nov.</title>
        <authorList>
            <person name="Sombolestani A.S."/>
            <person name="Cleenwerck I."/>
            <person name="Cnockaert M."/>
            <person name="Borremans W."/>
            <person name="Wieme A.D."/>
            <person name="De Vuyst L."/>
            <person name="Vandamme P."/>
        </authorList>
    </citation>
    <scope>NUCLEOTIDE SEQUENCE [LARGE SCALE GENOMIC DNA]</scope>
    <source>
        <strain evidence="1 2">LMG 1637</strain>
    </source>
</reference>
<accession>A0ABX0KGZ2</accession>
<name>A0ABX0KGZ2_9PROT</name>
<dbReference type="Proteomes" id="UP000615326">
    <property type="component" value="Unassembled WGS sequence"/>
</dbReference>
<protein>
    <submittedName>
        <fullName evidence="1">Uncharacterized protein</fullName>
    </submittedName>
</protein>
<gene>
    <name evidence="1" type="ORF">GOB84_17325</name>
</gene>
<evidence type="ECO:0000313" key="1">
    <source>
        <dbReference type="EMBL" id="NHO34258.1"/>
    </source>
</evidence>
<sequence length="57" mass="6242">MEKTLLVVSDFGPYKKGDLIENKMTIASIMNSGQAKFVIVVSMPKIAAARVVEQKSE</sequence>
<keyword evidence="2" id="KW-1185">Reference proteome</keyword>
<organism evidence="1 2">
    <name type="scientific">Acetobacter fallax</name>
    <dbReference type="NCBI Taxonomy" id="1737473"/>
    <lineage>
        <taxon>Bacteria</taxon>
        <taxon>Pseudomonadati</taxon>
        <taxon>Pseudomonadota</taxon>
        <taxon>Alphaproteobacteria</taxon>
        <taxon>Acetobacterales</taxon>
        <taxon>Acetobacteraceae</taxon>
        <taxon>Acetobacter</taxon>
    </lineage>
</organism>
<proteinExistence type="predicted"/>
<comment type="caution">
    <text evidence="1">The sequence shown here is derived from an EMBL/GenBank/DDBJ whole genome shotgun (WGS) entry which is preliminary data.</text>
</comment>
<evidence type="ECO:0000313" key="2">
    <source>
        <dbReference type="Proteomes" id="UP000615326"/>
    </source>
</evidence>
<dbReference type="EMBL" id="WOSW01000065">
    <property type="protein sequence ID" value="NHO34258.1"/>
    <property type="molecule type" value="Genomic_DNA"/>
</dbReference>